<dbReference type="eggNOG" id="ENOG502ZNUH">
    <property type="taxonomic scope" value="Bacteria"/>
</dbReference>
<dbReference type="Proteomes" id="UP000011728">
    <property type="component" value="Chromosome"/>
</dbReference>
<feature type="chain" id="PRO_5038631816" description="PepSY domain-containing protein" evidence="1">
    <location>
        <begin position="22"/>
        <end position="270"/>
    </location>
</feature>
<evidence type="ECO:0000256" key="1">
    <source>
        <dbReference type="SAM" id="SignalP"/>
    </source>
</evidence>
<dbReference type="EMBL" id="CP004121">
    <property type="protein sequence ID" value="AGF56259.1"/>
    <property type="molecule type" value="Genomic_DNA"/>
</dbReference>
<accession>M1MED3</accession>
<evidence type="ECO:0008006" key="4">
    <source>
        <dbReference type="Google" id="ProtNLM"/>
    </source>
</evidence>
<keyword evidence="3" id="KW-1185">Reference proteome</keyword>
<dbReference type="RefSeq" id="WP_015392578.1">
    <property type="nucleotide sequence ID" value="NC_020291.1"/>
</dbReference>
<dbReference type="PATRIC" id="fig|931276.5.peg.2498"/>
<name>M1MED3_9CLOT</name>
<feature type="signal peptide" evidence="1">
    <location>
        <begin position="1"/>
        <end position="21"/>
    </location>
</feature>
<organism evidence="2 3">
    <name type="scientific">Clostridium saccharoperbutylacetonicum N1-4(HMT)</name>
    <dbReference type="NCBI Taxonomy" id="931276"/>
    <lineage>
        <taxon>Bacteria</taxon>
        <taxon>Bacillati</taxon>
        <taxon>Bacillota</taxon>
        <taxon>Clostridia</taxon>
        <taxon>Eubacteriales</taxon>
        <taxon>Clostridiaceae</taxon>
        <taxon>Clostridium</taxon>
    </lineage>
</organism>
<evidence type="ECO:0000313" key="2">
    <source>
        <dbReference type="EMBL" id="AGF56259.1"/>
    </source>
</evidence>
<dbReference type="STRING" id="36745.CLSAP_23130"/>
<dbReference type="HOGENOM" id="CLU_1021966_0_0_9"/>
<evidence type="ECO:0000313" key="3">
    <source>
        <dbReference type="Proteomes" id="UP000011728"/>
    </source>
</evidence>
<keyword evidence="1" id="KW-0732">Signal</keyword>
<dbReference type="KEGG" id="csr:Cspa_c24940"/>
<sequence length="270" mass="30749">MFSKKIIAALAVVGVTASASALIGQVNIKGAFADTVKQNVVYTKEDTSKDQQDDGTGKVTGAEKEAYKQKSLEILKDYFNITFEENDNFKFSAGILNEKTLDAIKIQEKKWIQEMYDKKEISKEECDKRLAFAEENDNGLKERVQKIKHGMVQTGWIDDNKSYFFDFNENTKEIDTVMVSEGYMDKSKTKLTISQDQLKSTAEDFIKQHKLGNIEKPKCLIAQKYHVFYVDENDSSKKVEVFVSPFTGKVDGFSVGTYADYEYERATNEK</sequence>
<reference evidence="2 3" key="1">
    <citation type="submission" date="2013-02" db="EMBL/GenBank/DDBJ databases">
        <title>Genome sequence of Clostridium saccharoperbutylacetonicum N1-4(HMT).</title>
        <authorList>
            <person name="Poehlein A."/>
            <person name="Daniel R."/>
        </authorList>
    </citation>
    <scope>NUCLEOTIDE SEQUENCE [LARGE SCALE GENOMIC DNA]</scope>
    <source>
        <strain evidence="3">N1-4(HMT)</strain>
    </source>
</reference>
<dbReference type="OrthoDB" id="1897602at2"/>
<proteinExistence type="predicted"/>
<gene>
    <name evidence="2" type="ORF">Cspa_c24940</name>
</gene>
<dbReference type="AlphaFoldDB" id="M1MED3"/>
<protein>
    <recommendedName>
        <fullName evidence="4">PepSY domain-containing protein</fullName>
    </recommendedName>
</protein>